<evidence type="ECO:0000313" key="2">
    <source>
        <dbReference type="EMBL" id="MBB4137421.1"/>
    </source>
</evidence>
<dbReference type="GO" id="GO:0016747">
    <property type="term" value="F:acyltransferase activity, transferring groups other than amino-acyl groups"/>
    <property type="evidence" value="ECO:0007669"/>
    <property type="project" value="InterPro"/>
</dbReference>
<dbReference type="AlphaFoldDB" id="A0A840F0M3"/>
<dbReference type="Pfam" id="PF00583">
    <property type="entry name" value="Acetyltransf_1"/>
    <property type="match status" value="1"/>
</dbReference>
<evidence type="ECO:0000259" key="1">
    <source>
        <dbReference type="PROSITE" id="PS51186"/>
    </source>
</evidence>
<comment type="caution">
    <text evidence="2">The sequence shown here is derived from an EMBL/GenBank/DDBJ whole genome shotgun (WGS) entry which is preliminary data.</text>
</comment>
<feature type="domain" description="N-acetyltransferase" evidence="1">
    <location>
        <begin position="30"/>
        <end position="170"/>
    </location>
</feature>
<organism evidence="2 3">
    <name type="scientific">Gordonia humi</name>
    <dbReference type="NCBI Taxonomy" id="686429"/>
    <lineage>
        <taxon>Bacteria</taxon>
        <taxon>Bacillati</taxon>
        <taxon>Actinomycetota</taxon>
        <taxon>Actinomycetes</taxon>
        <taxon>Mycobacteriales</taxon>
        <taxon>Gordoniaceae</taxon>
        <taxon>Gordonia</taxon>
    </lineage>
</organism>
<reference evidence="2 3" key="1">
    <citation type="submission" date="2020-08" db="EMBL/GenBank/DDBJ databases">
        <title>Sequencing the genomes of 1000 actinobacteria strains.</title>
        <authorList>
            <person name="Klenk H.-P."/>
        </authorList>
    </citation>
    <scope>NUCLEOTIDE SEQUENCE [LARGE SCALE GENOMIC DNA]</scope>
    <source>
        <strain evidence="2 3">DSM 45298</strain>
    </source>
</reference>
<dbReference type="PROSITE" id="PS51186">
    <property type="entry name" value="GNAT"/>
    <property type="match status" value="1"/>
</dbReference>
<dbReference type="SUPFAM" id="SSF55729">
    <property type="entry name" value="Acyl-CoA N-acyltransferases (Nat)"/>
    <property type="match status" value="1"/>
</dbReference>
<proteinExistence type="predicted"/>
<dbReference type="EMBL" id="JACIFP010000001">
    <property type="protein sequence ID" value="MBB4137421.1"/>
    <property type="molecule type" value="Genomic_DNA"/>
</dbReference>
<name>A0A840F0M3_9ACTN</name>
<sequence>MTDGPMTDETDETLVTLEVYDGPPHEAAADLIARARRGDAEMSFGPPPTSTTPEPTTTVEVRTDLHRWTLRAADRSRPAAVVTARPGIGAVVVDIVVAPEYRSTGVATAAVERLLAAPERLVGDAESILACAYGSHPAALRLAARFGSTVVAARHHLVRPDSGPARRPPEPTERAPIRDDRWAVLAETPVDGGPDEIVVDADDDARIELLRSAGLRHDRTDVLIRTATGSTP</sequence>
<keyword evidence="3" id="KW-1185">Reference proteome</keyword>
<dbReference type="RefSeq" id="WP_183372274.1">
    <property type="nucleotide sequence ID" value="NZ_BAABHL010000119.1"/>
</dbReference>
<protein>
    <submittedName>
        <fullName evidence="2">RimJ/RimL family protein N-acetyltransferase</fullName>
    </submittedName>
</protein>
<dbReference type="Gene3D" id="3.40.630.30">
    <property type="match status" value="1"/>
</dbReference>
<gene>
    <name evidence="2" type="ORF">BKA16_003973</name>
</gene>
<keyword evidence="2" id="KW-0808">Transferase</keyword>
<evidence type="ECO:0000313" key="3">
    <source>
        <dbReference type="Proteomes" id="UP000551501"/>
    </source>
</evidence>
<dbReference type="Proteomes" id="UP000551501">
    <property type="component" value="Unassembled WGS sequence"/>
</dbReference>
<dbReference type="InterPro" id="IPR016181">
    <property type="entry name" value="Acyl_CoA_acyltransferase"/>
</dbReference>
<accession>A0A840F0M3</accession>
<dbReference type="InterPro" id="IPR000182">
    <property type="entry name" value="GNAT_dom"/>
</dbReference>